<gene>
    <name evidence="8" type="ORF">UCDDA912_g00191</name>
</gene>
<dbReference type="PANTHER" id="PTHR43791">
    <property type="entry name" value="PERMEASE-RELATED"/>
    <property type="match status" value="1"/>
</dbReference>
<dbReference type="FunFam" id="1.20.1250.20:FF:000013">
    <property type="entry name" value="MFS general substrate transporter"/>
    <property type="match status" value="1"/>
</dbReference>
<dbReference type="SUPFAM" id="SSF103473">
    <property type="entry name" value="MFS general substrate transporter"/>
    <property type="match status" value="1"/>
</dbReference>
<comment type="caution">
    <text evidence="8">The sequence shown here is derived from an EMBL/GenBank/DDBJ whole genome shotgun (WGS) entry which is preliminary data.</text>
</comment>
<reference evidence="8 9" key="2">
    <citation type="submission" date="2015-05" db="EMBL/GenBank/DDBJ databases">
        <authorList>
            <person name="Morales-Cruz A."/>
            <person name="Amrine K.C."/>
            <person name="Cantu D."/>
        </authorList>
    </citation>
    <scope>NUCLEOTIDE SEQUENCE [LARGE SCALE GENOMIC DNA]</scope>
    <source>
        <strain evidence="8">DA912</strain>
    </source>
</reference>
<feature type="transmembrane region" description="Helical" evidence="7">
    <location>
        <begin position="244"/>
        <end position="263"/>
    </location>
</feature>
<dbReference type="InterPro" id="IPR036259">
    <property type="entry name" value="MFS_trans_sf"/>
</dbReference>
<organism evidence="8 9">
    <name type="scientific">Diaporthe ampelina</name>
    <dbReference type="NCBI Taxonomy" id="1214573"/>
    <lineage>
        <taxon>Eukaryota</taxon>
        <taxon>Fungi</taxon>
        <taxon>Dikarya</taxon>
        <taxon>Ascomycota</taxon>
        <taxon>Pezizomycotina</taxon>
        <taxon>Sordariomycetes</taxon>
        <taxon>Sordariomycetidae</taxon>
        <taxon>Diaporthales</taxon>
        <taxon>Diaporthaceae</taxon>
        <taxon>Diaporthe</taxon>
    </lineage>
</organism>
<dbReference type="Gene3D" id="1.20.1250.20">
    <property type="entry name" value="MFS general substrate transporter like domains"/>
    <property type="match status" value="2"/>
</dbReference>
<dbReference type="GO" id="GO:0016020">
    <property type="term" value="C:membrane"/>
    <property type="evidence" value="ECO:0007669"/>
    <property type="project" value="UniProtKB-SubCell"/>
</dbReference>
<keyword evidence="5 7" id="KW-0472">Membrane</keyword>
<keyword evidence="9" id="KW-1185">Reference proteome</keyword>
<feature type="transmembrane region" description="Helical" evidence="7">
    <location>
        <begin position="72"/>
        <end position="91"/>
    </location>
</feature>
<feature type="region of interest" description="Disordered" evidence="6">
    <location>
        <begin position="1"/>
        <end position="28"/>
    </location>
</feature>
<dbReference type="Proteomes" id="UP000034680">
    <property type="component" value="Unassembled WGS sequence"/>
</dbReference>
<feature type="transmembrane region" description="Helical" evidence="7">
    <location>
        <begin position="111"/>
        <end position="130"/>
    </location>
</feature>
<dbReference type="GO" id="GO:0022857">
    <property type="term" value="F:transmembrane transporter activity"/>
    <property type="evidence" value="ECO:0007669"/>
    <property type="project" value="InterPro"/>
</dbReference>
<evidence type="ECO:0000313" key="8">
    <source>
        <dbReference type="EMBL" id="KKY39790.1"/>
    </source>
</evidence>
<reference evidence="8 9" key="1">
    <citation type="submission" date="2015-05" db="EMBL/GenBank/DDBJ databases">
        <title>Distinctive expansion of gene families associated with plant cell wall degradation and secondary metabolism in the genomes of grapevine trunk pathogens.</title>
        <authorList>
            <person name="Lawrence D.P."/>
            <person name="Travadon R."/>
            <person name="Rolshausen P.E."/>
            <person name="Baumgartner K."/>
        </authorList>
    </citation>
    <scope>NUCLEOTIDE SEQUENCE [LARGE SCALE GENOMIC DNA]</scope>
    <source>
        <strain evidence="8">DA912</strain>
    </source>
</reference>
<dbReference type="InterPro" id="IPR011701">
    <property type="entry name" value="MFS"/>
</dbReference>
<feature type="transmembrane region" description="Helical" evidence="7">
    <location>
        <begin position="399"/>
        <end position="420"/>
    </location>
</feature>
<evidence type="ECO:0000256" key="5">
    <source>
        <dbReference type="ARBA" id="ARBA00023136"/>
    </source>
</evidence>
<evidence type="ECO:0000313" key="9">
    <source>
        <dbReference type="Proteomes" id="UP000034680"/>
    </source>
</evidence>
<feature type="transmembrane region" description="Helical" evidence="7">
    <location>
        <begin position="366"/>
        <end position="387"/>
    </location>
</feature>
<evidence type="ECO:0000256" key="6">
    <source>
        <dbReference type="SAM" id="MobiDB-lite"/>
    </source>
</evidence>
<dbReference type="OrthoDB" id="2250022at2759"/>
<name>A0A0G2IGL8_9PEZI</name>
<feature type="transmembrane region" description="Helical" evidence="7">
    <location>
        <begin position="142"/>
        <end position="163"/>
    </location>
</feature>
<dbReference type="EMBL" id="LCUC01000008">
    <property type="protein sequence ID" value="KKY39790.1"/>
    <property type="molecule type" value="Genomic_DNA"/>
</dbReference>
<evidence type="ECO:0000256" key="4">
    <source>
        <dbReference type="ARBA" id="ARBA00022989"/>
    </source>
</evidence>
<keyword evidence="4 7" id="KW-1133">Transmembrane helix</keyword>
<feature type="transmembrane region" description="Helical" evidence="7">
    <location>
        <begin position="307"/>
        <end position="325"/>
    </location>
</feature>
<dbReference type="AlphaFoldDB" id="A0A0G2IGL8"/>
<evidence type="ECO:0000256" key="2">
    <source>
        <dbReference type="ARBA" id="ARBA00022448"/>
    </source>
</evidence>
<comment type="subcellular location">
    <subcellularLocation>
        <location evidence="1">Membrane</location>
        <topology evidence="1">Multi-pass membrane protein</topology>
    </subcellularLocation>
</comment>
<keyword evidence="2" id="KW-0813">Transport</keyword>
<accession>A0A0G2IGL8</accession>
<sequence length="440" mass="49111">MGSKDRDPAHGTAPDDEEKGITGTNHVERAETHDNDISLAKVEVDAKLDEFGARSKTNPAEIALVKKLDRTILPMLWIMYFFNFLDRNALVNAKLNSLDADLGLRGTQYNTLISILFFYPGALFLLSLFYTKKEIATRMAIFYTGNMIASSFAGLIAAGVFAGLDGVRGLAGWRWLFIIQGGFSIGVACLSFFLLPDHPLQTRWLNEVERQLAHKRIAADTTQREEATSVWTGLRQALADWRTWVFCLMYNTHISSVSFQSFLPTVVRTLGYNTTTTLALTCPPYLLAAAMAVVMSYTSGRYNERTWHITICKSIIIAGFIIPAVTTNIAARFVAIFIFVTFSFGINNIMLGWTSVTLGQTPEKKAVAIALCNSLGNMSSVYTPYLWPSTDNPRFLKAWMASISFSAVAMMAVWVMRLSLQHKNKKLRNTAPETTVFYVY</sequence>
<dbReference type="Pfam" id="PF07690">
    <property type="entry name" value="MFS_1"/>
    <property type="match status" value="1"/>
</dbReference>
<protein>
    <submittedName>
        <fullName evidence="8">Putative mfs transporter</fullName>
    </submittedName>
</protein>
<proteinExistence type="predicted"/>
<feature type="transmembrane region" description="Helical" evidence="7">
    <location>
        <begin position="331"/>
        <end position="354"/>
    </location>
</feature>
<keyword evidence="3 7" id="KW-0812">Transmembrane</keyword>
<evidence type="ECO:0000256" key="7">
    <source>
        <dbReference type="SAM" id="Phobius"/>
    </source>
</evidence>
<feature type="transmembrane region" description="Helical" evidence="7">
    <location>
        <begin position="175"/>
        <end position="195"/>
    </location>
</feature>
<dbReference type="PANTHER" id="PTHR43791:SF62">
    <property type="entry name" value="MAJOR FACILITATOR SUPERFAMILY (MFS) PROFILE DOMAIN-CONTAINING PROTEIN"/>
    <property type="match status" value="1"/>
</dbReference>
<feature type="transmembrane region" description="Helical" evidence="7">
    <location>
        <begin position="275"/>
        <end position="295"/>
    </location>
</feature>
<evidence type="ECO:0000256" key="1">
    <source>
        <dbReference type="ARBA" id="ARBA00004141"/>
    </source>
</evidence>
<evidence type="ECO:0000256" key="3">
    <source>
        <dbReference type="ARBA" id="ARBA00022692"/>
    </source>
</evidence>